<organism evidence="1 2">
    <name type="scientific">Ancylostoma ceylanicum</name>
    <dbReference type="NCBI Taxonomy" id="53326"/>
    <lineage>
        <taxon>Eukaryota</taxon>
        <taxon>Metazoa</taxon>
        <taxon>Ecdysozoa</taxon>
        <taxon>Nematoda</taxon>
        <taxon>Chromadorea</taxon>
        <taxon>Rhabditida</taxon>
        <taxon>Rhabditina</taxon>
        <taxon>Rhabditomorpha</taxon>
        <taxon>Strongyloidea</taxon>
        <taxon>Ancylostomatidae</taxon>
        <taxon>Ancylostomatinae</taxon>
        <taxon>Ancylostoma</taxon>
    </lineage>
</organism>
<reference evidence="2" key="1">
    <citation type="journal article" date="2015" name="Nat. Genet.">
        <title>The genome and transcriptome of the zoonotic hookworm Ancylostoma ceylanicum identify infection-specific gene families.</title>
        <authorList>
            <person name="Schwarz E.M."/>
            <person name="Hu Y."/>
            <person name="Antoshechkin I."/>
            <person name="Miller M.M."/>
            <person name="Sternberg P.W."/>
            <person name="Aroian R.V."/>
        </authorList>
    </citation>
    <scope>NUCLEOTIDE SEQUENCE</scope>
    <source>
        <strain evidence="2">HY135</strain>
    </source>
</reference>
<dbReference type="AlphaFoldDB" id="A0A016UP53"/>
<proteinExistence type="predicted"/>
<evidence type="ECO:0000313" key="1">
    <source>
        <dbReference type="EMBL" id="EYC17174.1"/>
    </source>
</evidence>
<name>A0A016UP53_9BILA</name>
<dbReference type="EMBL" id="JARK01001367">
    <property type="protein sequence ID" value="EYC17174.1"/>
    <property type="molecule type" value="Genomic_DNA"/>
</dbReference>
<sequence>MKVVFSVGFVKIDHHFRSSPQCQTGGRAFGSRQKMGVANDALWIRALCASELKNKRNRQFLSFLKLNPSKVFFGIYAVSYVRMGLPGCHLLLARSVRIHGASLATPIFRRDPNATPPPNLGIQ</sequence>
<gene>
    <name evidence="1" type="primary">Acey_s0031.g2311</name>
    <name evidence="1" type="ORF">Y032_0031g2311</name>
</gene>
<comment type="caution">
    <text evidence="1">The sequence shown here is derived from an EMBL/GenBank/DDBJ whole genome shotgun (WGS) entry which is preliminary data.</text>
</comment>
<accession>A0A016UP53</accession>
<dbReference type="Proteomes" id="UP000024635">
    <property type="component" value="Unassembled WGS sequence"/>
</dbReference>
<keyword evidence="2" id="KW-1185">Reference proteome</keyword>
<protein>
    <submittedName>
        <fullName evidence="1">Uncharacterized protein</fullName>
    </submittedName>
</protein>
<evidence type="ECO:0000313" key="2">
    <source>
        <dbReference type="Proteomes" id="UP000024635"/>
    </source>
</evidence>